<feature type="transmembrane region" description="Helical" evidence="6">
    <location>
        <begin position="231"/>
        <end position="251"/>
    </location>
</feature>
<dbReference type="Pfam" id="PF12698">
    <property type="entry name" value="ABC2_membrane_3"/>
    <property type="match status" value="1"/>
</dbReference>
<feature type="transmembrane region" description="Helical" evidence="6">
    <location>
        <begin position="271"/>
        <end position="293"/>
    </location>
</feature>
<evidence type="ECO:0000256" key="6">
    <source>
        <dbReference type="SAM" id="Phobius"/>
    </source>
</evidence>
<evidence type="ECO:0000256" key="1">
    <source>
        <dbReference type="ARBA" id="ARBA00004651"/>
    </source>
</evidence>
<dbReference type="PANTHER" id="PTHR30294">
    <property type="entry name" value="MEMBRANE COMPONENT OF ABC TRANSPORTER YHHJ-RELATED"/>
    <property type="match status" value="1"/>
</dbReference>
<evidence type="ECO:0000256" key="3">
    <source>
        <dbReference type="ARBA" id="ARBA00022692"/>
    </source>
</evidence>
<dbReference type="InterPro" id="IPR013525">
    <property type="entry name" value="ABC2_TM"/>
</dbReference>
<keyword evidence="2" id="KW-1003">Cell membrane</keyword>
<keyword evidence="3 6" id="KW-0812">Transmembrane</keyword>
<dbReference type="Proteomes" id="UP000214610">
    <property type="component" value="Unassembled WGS sequence"/>
</dbReference>
<evidence type="ECO:0000259" key="7">
    <source>
        <dbReference type="Pfam" id="PF12698"/>
    </source>
</evidence>
<comment type="subcellular location">
    <subcellularLocation>
        <location evidence="1">Cell membrane</location>
        <topology evidence="1">Multi-pass membrane protein</topology>
    </subcellularLocation>
</comment>
<feature type="transmembrane region" description="Helical" evidence="6">
    <location>
        <begin position="356"/>
        <end position="378"/>
    </location>
</feature>
<feature type="transmembrane region" description="Helical" evidence="6">
    <location>
        <begin position="300"/>
        <end position="320"/>
    </location>
</feature>
<evidence type="ECO:0000256" key="5">
    <source>
        <dbReference type="ARBA" id="ARBA00023136"/>
    </source>
</evidence>
<sequence>MKSCGWTHCFLETVKECLTNLSCFSFFLVAIFFYSFYYAWPYTAQLPDHISTVVVDLDNTPISRELIRGLQAVSQIDVKGVSNNPDTAIRDLKNGKFTTLITIPNGFMKDAITGVPTALELVSNGAFIVKARSSIAGAAGPLQEIASTAIAAQLIKQGVPISTIAASANKPPAVIFQPMYNTVSGYLNFAVPIVFCIIFQTVTLAGVGTLINEWFCAKQMPFPLVRAIQSLPYLFALYLPFFCILLFWTLFIEGASFAWHGINSFQNIPATLATCVFLSMAVCALALVIAFAFKRANYAVQTVVLTSLPCVFITGDLFPLQNIPDYMNIIAFFIPSTPAVHAMLRASQAGASIGQIMPHLLHLLGLTVFYLTIAYLIARTYRNDYEVISSPYSLKTVKGQTILSSK</sequence>
<dbReference type="InterPro" id="IPR051449">
    <property type="entry name" value="ABC-2_transporter_component"/>
</dbReference>
<feature type="transmembrane region" description="Helical" evidence="6">
    <location>
        <begin position="189"/>
        <end position="211"/>
    </location>
</feature>
<dbReference type="RefSeq" id="WP_066591636.1">
    <property type="nucleotide sequence ID" value="NZ_CAJTBZ010000022.1"/>
</dbReference>
<proteinExistence type="predicted"/>
<name>A0A227KS47_9BURK</name>
<dbReference type="AlphaFoldDB" id="A0A227KS47"/>
<keyword evidence="9" id="KW-1185">Reference proteome</keyword>
<evidence type="ECO:0000313" key="9">
    <source>
        <dbReference type="Proteomes" id="UP000214610"/>
    </source>
</evidence>
<feature type="transmembrane region" description="Helical" evidence="6">
    <location>
        <begin position="21"/>
        <end position="40"/>
    </location>
</feature>
<evidence type="ECO:0000256" key="2">
    <source>
        <dbReference type="ARBA" id="ARBA00022475"/>
    </source>
</evidence>
<gene>
    <name evidence="8" type="ORF">ADH67_03280</name>
</gene>
<feature type="domain" description="ABC-2 type transporter transmembrane" evidence="7">
    <location>
        <begin position="24"/>
        <end position="376"/>
    </location>
</feature>
<dbReference type="EMBL" id="NHMP01000001">
    <property type="protein sequence ID" value="OXE51331.1"/>
    <property type="molecule type" value="Genomic_DNA"/>
</dbReference>
<dbReference type="GO" id="GO:0005886">
    <property type="term" value="C:plasma membrane"/>
    <property type="evidence" value="ECO:0007669"/>
    <property type="project" value="UniProtKB-SubCell"/>
</dbReference>
<dbReference type="GO" id="GO:0140359">
    <property type="term" value="F:ABC-type transporter activity"/>
    <property type="evidence" value="ECO:0007669"/>
    <property type="project" value="InterPro"/>
</dbReference>
<keyword evidence="5 6" id="KW-0472">Membrane</keyword>
<dbReference type="GeneID" id="78363535"/>
<organism evidence="8 9">
    <name type="scientific">Turicimonas muris</name>
    <dbReference type="NCBI Taxonomy" id="1796652"/>
    <lineage>
        <taxon>Bacteria</taxon>
        <taxon>Pseudomonadati</taxon>
        <taxon>Pseudomonadota</taxon>
        <taxon>Betaproteobacteria</taxon>
        <taxon>Burkholderiales</taxon>
        <taxon>Sutterellaceae</taxon>
        <taxon>Turicimonas</taxon>
    </lineage>
</organism>
<accession>A0A227KS47</accession>
<protein>
    <submittedName>
        <fullName evidence="8">ABC transporter permease</fullName>
    </submittedName>
</protein>
<dbReference type="PANTHER" id="PTHR30294:SF46">
    <property type="entry name" value="ABC TRANSPORTER PERMEASE"/>
    <property type="match status" value="1"/>
</dbReference>
<comment type="caution">
    <text evidence="8">The sequence shown here is derived from an EMBL/GenBank/DDBJ whole genome shotgun (WGS) entry which is preliminary data.</text>
</comment>
<reference evidence="9" key="1">
    <citation type="submission" date="2017-05" db="EMBL/GenBank/DDBJ databases">
        <title>Improved OligoMM genomes.</title>
        <authorList>
            <person name="Garzetti D."/>
        </authorList>
    </citation>
    <scope>NUCLEOTIDE SEQUENCE [LARGE SCALE GENOMIC DNA]</scope>
    <source>
        <strain evidence="9">YL45</strain>
    </source>
</reference>
<evidence type="ECO:0000313" key="8">
    <source>
        <dbReference type="EMBL" id="OXE51331.1"/>
    </source>
</evidence>
<evidence type="ECO:0000256" key="4">
    <source>
        <dbReference type="ARBA" id="ARBA00022989"/>
    </source>
</evidence>
<keyword evidence="4 6" id="KW-1133">Transmembrane helix</keyword>
<dbReference type="Gene3D" id="3.40.1710.10">
    <property type="entry name" value="abc type-2 transporter like domain"/>
    <property type="match status" value="1"/>
</dbReference>